<evidence type="ECO:0000256" key="1">
    <source>
        <dbReference type="SAM" id="Phobius"/>
    </source>
</evidence>
<proteinExistence type="predicted"/>
<protein>
    <submittedName>
        <fullName evidence="2">Uncharacterized protein</fullName>
    </submittedName>
</protein>
<gene>
    <name evidence="2" type="ORF">ACFSBT_10860</name>
</gene>
<keyword evidence="1" id="KW-0472">Membrane</keyword>
<dbReference type="EMBL" id="JBHUDC010000005">
    <property type="protein sequence ID" value="MFD1513777.1"/>
    <property type="molecule type" value="Genomic_DNA"/>
</dbReference>
<reference evidence="2 3" key="1">
    <citation type="journal article" date="2019" name="Int. J. Syst. Evol. Microbiol.">
        <title>The Global Catalogue of Microorganisms (GCM) 10K type strain sequencing project: providing services to taxonomists for standard genome sequencing and annotation.</title>
        <authorList>
            <consortium name="The Broad Institute Genomics Platform"/>
            <consortium name="The Broad Institute Genome Sequencing Center for Infectious Disease"/>
            <person name="Wu L."/>
            <person name="Ma J."/>
        </authorList>
    </citation>
    <scope>NUCLEOTIDE SEQUENCE [LARGE SCALE GENOMIC DNA]</scope>
    <source>
        <strain evidence="2 3">CGMCC 1.12563</strain>
    </source>
</reference>
<dbReference type="AlphaFoldDB" id="A0ABD6AW23"/>
<evidence type="ECO:0000313" key="2">
    <source>
        <dbReference type="EMBL" id="MFD1513777.1"/>
    </source>
</evidence>
<feature type="transmembrane region" description="Helical" evidence="1">
    <location>
        <begin position="34"/>
        <end position="54"/>
    </location>
</feature>
<accession>A0ABD6AW23</accession>
<evidence type="ECO:0000313" key="3">
    <source>
        <dbReference type="Proteomes" id="UP001597187"/>
    </source>
</evidence>
<name>A0ABD6AW23_9EURY</name>
<comment type="caution">
    <text evidence="2">The sequence shown here is derived from an EMBL/GenBank/DDBJ whole genome shotgun (WGS) entry which is preliminary data.</text>
</comment>
<sequence length="85" mass="8852">MGRTLDVSVALGNGDGRTAYERRVVVPETVLAPVWPALVALLCASVVVTALAVLPPLALAVVGYALLVTLPATLSLALVRLFDDR</sequence>
<organism evidence="2 3">
    <name type="scientific">Halomarina rubra</name>
    <dbReference type="NCBI Taxonomy" id="2071873"/>
    <lineage>
        <taxon>Archaea</taxon>
        <taxon>Methanobacteriati</taxon>
        <taxon>Methanobacteriota</taxon>
        <taxon>Stenosarchaea group</taxon>
        <taxon>Halobacteria</taxon>
        <taxon>Halobacteriales</taxon>
        <taxon>Natronomonadaceae</taxon>
        <taxon>Halomarina</taxon>
    </lineage>
</organism>
<keyword evidence="1" id="KW-0812">Transmembrane</keyword>
<keyword evidence="3" id="KW-1185">Reference proteome</keyword>
<dbReference type="RefSeq" id="WP_250873746.1">
    <property type="nucleotide sequence ID" value="NZ_JALXFV010000005.1"/>
</dbReference>
<keyword evidence="1" id="KW-1133">Transmembrane helix</keyword>
<feature type="transmembrane region" description="Helical" evidence="1">
    <location>
        <begin position="61"/>
        <end position="82"/>
    </location>
</feature>
<dbReference type="Proteomes" id="UP001597187">
    <property type="component" value="Unassembled WGS sequence"/>
</dbReference>